<proteinExistence type="predicted"/>
<dbReference type="GeneID" id="37006098"/>
<dbReference type="EMBL" id="PKFO01000005">
    <property type="protein sequence ID" value="PVH21775.1"/>
    <property type="molecule type" value="Genomic_DNA"/>
</dbReference>
<keyword evidence="1" id="KW-0472">Membrane</keyword>
<dbReference type="GO" id="GO:0043332">
    <property type="term" value="C:mating projection tip"/>
    <property type="evidence" value="ECO:0007669"/>
    <property type="project" value="TreeGrafter"/>
</dbReference>
<evidence type="ECO:0000313" key="3">
    <source>
        <dbReference type="Proteomes" id="UP000244309"/>
    </source>
</evidence>
<reference evidence="2 3" key="1">
    <citation type="submission" date="2017-12" db="EMBL/GenBank/DDBJ databases">
        <title>Genome Sequence of a Multidrug-Resistant Candida haemulonii Isolate from a Patient with Chronic Leg Ulcers in Israel.</title>
        <authorList>
            <person name="Chow N.A."/>
            <person name="Gade L."/>
            <person name="Batra D."/>
            <person name="Rowe L.A."/>
            <person name="Ben-Ami R."/>
            <person name="Loparev V.N."/>
            <person name="Litvintseva A.P."/>
        </authorList>
    </citation>
    <scope>NUCLEOTIDE SEQUENCE [LARGE SCALE GENOMIC DNA]</scope>
    <source>
        <strain evidence="2 3">B11899</strain>
    </source>
</reference>
<keyword evidence="1" id="KW-1133">Transmembrane helix</keyword>
<keyword evidence="1" id="KW-0812">Transmembrane</keyword>
<sequence length="265" mass="28858">MFCISLITKTFTVVSLIIALFLLGFLLIGNVSAAPAYSSVFMVNFKFNTTADAFSEVISTNTSSIAKRSITANYMGICARLEDGKKVCSAAGNYTALDKYLSVGAQGTKISLAEIASKFTEACHPRLLIVSLMLVVLLLLTVLWCTIPLLPSKPLIRKISVGLCLLCILIWGLGSMLQHQTVASTVKLVGPSSMGMVIATKGGRAEAMTWTAFAFLLVVLGMLAKSVFQDMRQAKPKAEPEPPRDPYPMQQERYYYAEPKKYGYA</sequence>
<protein>
    <submittedName>
        <fullName evidence="2">Uncharacterized protein</fullName>
    </submittedName>
</protein>
<name>A0A2V1AVC8_9ASCO</name>
<dbReference type="Pfam" id="PF12351">
    <property type="entry name" value="Fig1"/>
    <property type="match status" value="1"/>
</dbReference>
<comment type="caution">
    <text evidence="2">The sequence shown here is derived from an EMBL/GenBank/DDBJ whole genome shotgun (WGS) entry which is preliminary data.</text>
</comment>
<dbReference type="PANTHER" id="PTHR28092:SF1">
    <property type="entry name" value="FACTOR-INDUCED GENE 1 PROTEIN"/>
    <property type="match status" value="1"/>
</dbReference>
<feature type="transmembrane region" description="Helical" evidence="1">
    <location>
        <begin position="127"/>
        <end position="147"/>
    </location>
</feature>
<evidence type="ECO:0000256" key="1">
    <source>
        <dbReference type="SAM" id="Phobius"/>
    </source>
</evidence>
<evidence type="ECO:0000313" key="2">
    <source>
        <dbReference type="EMBL" id="PVH21775.1"/>
    </source>
</evidence>
<dbReference type="RefSeq" id="XP_025342715.1">
    <property type="nucleotide sequence ID" value="XM_025484500.1"/>
</dbReference>
<dbReference type="AlphaFoldDB" id="A0A2V1AVC8"/>
<feature type="transmembrane region" description="Helical" evidence="1">
    <location>
        <begin position="159"/>
        <end position="177"/>
    </location>
</feature>
<dbReference type="GO" id="GO:0016020">
    <property type="term" value="C:membrane"/>
    <property type="evidence" value="ECO:0007669"/>
    <property type="project" value="InterPro"/>
</dbReference>
<dbReference type="GO" id="GO:0000747">
    <property type="term" value="P:conjugation with cellular fusion"/>
    <property type="evidence" value="ECO:0007669"/>
    <property type="project" value="TreeGrafter"/>
</dbReference>
<dbReference type="Proteomes" id="UP000244309">
    <property type="component" value="Unassembled WGS sequence"/>
</dbReference>
<feature type="transmembrane region" description="Helical" evidence="1">
    <location>
        <begin position="207"/>
        <end position="228"/>
    </location>
</feature>
<organism evidence="2 3">
    <name type="scientific">Candidozyma haemuli</name>
    <dbReference type="NCBI Taxonomy" id="45357"/>
    <lineage>
        <taxon>Eukaryota</taxon>
        <taxon>Fungi</taxon>
        <taxon>Dikarya</taxon>
        <taxon>Ascomycota</taxon>
        <taxon>Saccharomycotina</taxon>
        <taxon>Pichiomycetes</taxon>
        <taxon>Metschnikowiaceae</taxon>
        <taxon>Candidozyma</taxon>
    </lineage>
</organism>
<accession>A0A2V1AVC8</accession>
<gene>
    <name evidence="2" type="ORF">CXQ85_000766</name>
</gene>
<dbReference type="VEuPathDB" id="FungiDB:CXQ85_000766"/>
<dbReference type="PANTHER" id="PTHR28092">
    <property type="entry name" value="FACTOR-INDUCED GENE 1 PROTEIN"/>
    <property type="match status" value="1"/>
</dbReference>
<keyword evidence="3" id="KW-1185">Reference proteome</keyword>
<dbReference type="OrthoDB" id="4089394at2759"/>
<dbReference type="InterPro" id="IPR033481">
    <property type="entry name" value="Dni1/Fig1"/>
</dbReference>